<feature type="compositionally biased region" description="Basic and acidic residues" evidence="1">
    <location>
        <begin position="64"/>
        <end position="79"/>
    </location>
</feature>
<dbReference type="EMBL" id="JABFOF010000002">
    <property type="protein sequence ID" value="KAG2405536.1"/>
    <property type="molecule type" value="Genomic_DNA"/>
</dbReference>
<comment type="caution">
    <text evidence="2">The sequence shown here is derived from an EMBL/GenBank/DDBJ whole genome shotgun (WGS) entry which is preliminary data.</text>
</comment>
<sequence length="89" mass="10182">MHARRCMDINEEKKLTWTEGFSFSSTCSSLFLRNHRCGLSVVFLFLSASAAGQSDDDSDEENVEEPHNEVDEVVKEKGEPHRGRVEYLF</sequence>
<evidence type="ECO:0000313" key="3">
    <source>
        <dbReference type="Proteomes" id="UP000743370"/>
    </source>
</evidence>
<reference evidence="2 3" key="1">
    <citation type="submission" date="2020-05" db="EMBL/GenBank/DDBJ databases">
        <title>Vigna angularis (adzuki bean) Var. LongXiaoDou No. 4 denovo assembly.</title>
        <authorList>
            <person name="Xiang H."/>
        </authorList>
    </citation>
    <scope>NUCLEOTIDE SEQUENCE [LARGE SCALE GENOMIC DNA]</scope>
    <source>
        <tissue evidence="2">Leaf</tissue>
    </source>
</reference>
<feature type="region of interest" description="Disordered" evidence="1">
    <location>
        <begin position="52"/>
        <end position="79"/>
    </location>
</feature>
<evidence type="ECO:0000313" key="2">
    <source>
        <dbReference type="EMBL" id="KAG2405536.1"/>
    </source>
</evidence>
<name>A0A8T0L0N2_PHAAN</name>
<accession>A0A8T0L0N2</accession>
<protein>
    <submittedName>
        <fullName evidence="2">Uncharacterized protein</fullName>
    </submittedName>
</protein>
<feature type="compositionally biased region" description="Acidic residues" evidence="1">
    <location>
        <begin position="54"/>
        <end position="63"/>
    </location>
</feature>
<dbReference type="Proteomes" id="UP000743370">
    <property type="component" value="Unassembled WGS sequence"/>
</dbReference>
<evidence type="ECO:0000256" key="1">
    <source>
        <dbReference type="SAM" id="MobiDB-lite"/>
    </source>
</evidence>
<dbReference type="AlphaFoldDB" id="A0A8T0L0N2"/>
<proteinExistence type="predicted"/>
<organism evidence="2 3">
    <name type="scientific">Phaseolus angularis</name>
    <name type="common">Azuki bean</name>
    <name type="synonym">Vigna angularis</name>
    <dbReference type="NCBI Taxonomy" id="3914"/>
    <lineage>
        <taxon>Eukaryota</taxon>
        <taxon>Viridiplantae</taxon>
        <taxon>Streptophyta</taxon>
        <taxon>Embryophyta</taxon>
        <taxon>Tracheophyta</taxon>
        <taxon>Spermatophyta</taxon>
        <taxon>Magnoliopsida</taxon>
        <taxon>eudicotyledons</taxon>
        <taxon>Gunneridae</taxon>
        <taxon>Pentapetalae</taxon>
        <taxon>rosids</taxon>
        <taxon>fabids</taxon>
        <taxon>Fabales</taxon>
        <taxon>Fabaceae</taxon>
        <taxon>Papilionoideae</taxon>
        <taxon>50 kb inversion clade</taxon>
        <taxon>NPAAA clade</taxon>
        <taxon>indigoferoid/millettioid clade</taxon>
        <taxon>Phaseoleae</taxon>
        <taxon>Vigna</taxon>
    </lineage>
</organism>
<gene>
    <name evidence="2" type="ORF">HKW66_Vig0047910</name>
</gene>